<evidence type="ECO:0000313" key="7">
    <source>
        <dbReference type="Proteomes" id="UP000502823"/>
    </source>
</evidence>
<evidence type="ECO:0000256" key="4">
    <source>
        <dbReference type="SAM" id="SignalP"/>
    </source>
</evidence>
<dbReference type="InterPro" id="IPR036186">
    <property type="entry name" value="Serpin_sf"/>
</dbReference>
<organism evidence="6 7">
    <name type="scientific">Coptotermes formosanus</name>
    <name type="common">Formosan subterranean termite</name>
    <dbReference type="NCBI Taxonomy" id="36987"/>
    <lineage>
        <taxon>Eukaryota</taxon>
        <taxon>Metazoa</taxon>
        <taxon>Ecdysozoa</taxon>
        <taxon>Arthropoda</taxon>
        <taxon>Hexapoda</taxon>
        <taxon>Insecta</taxon>
        <taxon>Pterygota</taxon>
        <taxon>Neoptera</taxon>
        <taxon>Polyneoptera</taxon>
        <taxon>Dictyoptera</taxon>
        <taxon>Blattodea</taxon>
        <taxon>Blattoidea</taxon>
        <taxon>Termitoidae</taxon>
        <taxon>Rhinotermitidae</taxon>
        <taxon>Coptotermes</taxon>
    </lineage>
</organism>
<dbReference type="CDD" id="cd00172">
    <property type="entry name" value="serpin"/>
    <property type="match status" value="1"/>
</dbReference>
<dbReference type="Gene3D" id="2.30.39.10">
    <property type="entry name" value="Alpha-1-antitrypsin, domain 1"/>
    <property type="match status" value="2"/>
</dbReference>
<feature type="signal peptide" evidence="4">
    <location>
        <begin position="1"/>
        <end position="17"/>
    </location>
</feature>
<protein>
    <recommendedName>
        <fullName evidence="5">Serpin domain-containing protein</fullName>
    </recommendedName>
</protein>
<dbReference type="InterPro" id="IPR023796">
    <property type="entry name" value="Serpin_dom"/>
</dbReference>
<evidence type="ECO:0000256" key="3">
    <source>
        <dbReference type="RuleBase" id="RU000411"/>
    </source>
</evidence>
<dbReference type="Gene3D" id="3.30.497.10">
    <property type="entry name" value="Antithrombin, subunit I, domain 2"/>
    <property type="match status" value="2"/>
</dbReference>
<dbReference type="PANTHER" id="PTHR11461">
    <property type="entry name" value="SERINE PROTEASE INHIBITOR, SERPIN"/>
    <property type="match status" value="1"/>
</dbReference>
<keyword evidence="4" id="KW-0732">Signal</keyword>
<dbReference type="AlphaFoldDB" id="A0A6L2Q2N6"/>
<evidence type="ECO:0000256" key="1">
    <source>
        <dbReference type="ARBA" id="ARBA00022690"/>
    </source>
</evidence>
<keyword evidence="1" id="KW-0646">Protease inhibitor</keyword>
<dbReference type="SMART" id="SM00093">
    <property type="entry name" value="SERPIN"/>
    <property type="match status" value="1"/>
</dbReference>
<dbReference type="PROSITE" id="PS00284">
    <property type="entry name" value="SERPIN"/>
    <property type="match status" value="1"/>
</dbReference>
<feature type="chain" id="PRO_5026928223" description="Serpin domain-containing protein" evidence="4">
    <location>
        <begin position="18"/>
        <end position="496"/>
    </location>
</feature>
<comment type="caution">
    <text evidence="6">The sequence shown here is derived from an EMBL/GenBank/DDBJ whole genome shotgun (WGS) entry which is preliminary data.</text>
</comment>
<proteinExistence type="inferred from homology"/>
<keyword evidence="2" id="KW-0722">Serine protease inhibitor</keyword>
<comment type="similarity">
    <text evidence="3">Belongs to the serpin family.</text>
</comment>
<dbReference type="InParanoid" id="A0A6L2Q2N6"/>
<accession>A0A6L2Q2N6</accession>
<evidence type="ECO:0000313" key="6">
    <source>
        <dbReference type="EMBL" id="GFG39079.1"/>
    </source>
</evidence>
<sequence>MEMYSVLLALILTLCMSSDGAWMHYRDSQNQDRSSIVFPSSFLSPFTAAERSHSPGDLHATYFHAIEALFAVTVRLKDLLIPEAKRNLLLSPISTTMALAETLLGARGSARSHILNILTAINRTKDTAEATVVEFHQHMGSLIKFLKTSPGLDKSYQLHLASALFIDSLLNLSSDYQKAATELYGMEVMRLDFSGDPFRAVDTINQWAAKHTLGTIKEVFNRPLPRTTAAILTNAIYFKGDWETPFNPQYTMPGKFRSSDSRTVNVQFMRGQFDLMYVENNRCGCRMISIPYKHAEAAMYVILPDVGDLYNIHAFAARLSLDDVRQLVSSTKLASVTLVMPKMRLAQTFSIRTGLSLLQQQSASEMQKKVLGSVPEQNKKQESESVLCGGSNCSLRYQTLCKSRAQPENPEQLYGEDVSGVSHKHDFEIGDIIQQVFLEVSEVGTEAAAVGTTLVDYFGDFKNFIVDRPFVFFIKHEITGSPLFWGTIVDPTNDDT</sequence>
<dbReference type="OrthoDB" id="9518664at2759"/>
<dbReference type="Proteomes" id="UP000502823">
    <property type="component" value="Unassembled WGS sequence"/>
</dbReference>
<dbReference type="InterPro" id="IPR023795">
    <property type="entry name" value="Serpin_CS"/>
</dbReference>
<reference evidence="7" key="1">
    <citation type="submission" date="2020-01" db="EMBL/GenBank/DDBJ databases">
        <title>Draft genome sequence of the Termite Coptotermes fromosanus.</title>
        <authorList>
            <person name="Itakura S."/>
            <person name="Yosikawa Y."/>
            <person name="Umezawa K."/>
        </authorList>
    </citation>
    <scope>NUCLEOTIDE SEQUENCE [LARGE SCALE GENOMIC DNA]</scope>
</reference>
<dbReference type="InterPro" id="IPR042178">
    <property type="entry name" value="Serpin_sf_1"/>
</dbReference>
<dbReference type="SUPFAM" id="SSF56574">
    <property type="entry name" value="Serpins"/>
    <property type="match status" value="1"/>
</dbReference>
<dbReference type="InterPro" id="IPR000215">
    <property type="entry name" value="Serpin_fam"/>
</dbReference>
<dbReference type="GO" id="GO:0005615">
    <property type="term" value="C:extracellular space"/>
    <property type="evidence" value="ECO:0007669"/>
    <property type="project" value="InterPro"/>
</dbReference>
<dbReference type="EMBL" id="BLKM01000864">
    <property type="protein sequence ID" value="GFG39079.1"/>
    <property type="molecule type" value="Genomic_DNA"/>
</dbReference>
<dbReference type="InterPro" id="IPR042185">
    <property type="entry name" value="Serpin_sf_2"/>
</dbReference>
<keyword evidence="7" id="KW-1185">Reference proteome</keyword>
<name>A0A6L2Q2N6_COPFO</name>
<dbReference type="Pfam" id="PF00079">
    <property type="entry name" value="Serpin"/>
    <property type="match status" value="2"/>
</dbReference>
<dbReference type="PANTHER" id="PTHR11461:SF342">
    <property type="entry name" value="SERINE PROTEASE INHIBITOR 28DC"/>
    <property type="match status" value="1"/>
</dbReference>
<evidence type="ECO:0000259" key="5">
    <source>
        <dbReference type="SMART" id="SM00093"/>
    </source>
</evidence>
<evidence type="ECO:0000256" key="2">
    <source>
        <dbReference type="ARBA" id="ARBA00022900"/>
    </source>
</evidence>
<gene>
    <name evidence="6" type="ORF">Cfor_00183</name>
</gene>
<feature type="domain" description="Serpin" evidence="5">
    <location>
        <begin position="74"/>
        <end position="491"/>
    </location>
</feature>
<dbReference type="GO" id="GO:0004867">
    <property type="term" value="F:serine-type endopeptidase inhibitor activity"/>
    <property type="evidence" value="ECO:0007669"/>
    <property type="project" value="UniProtKB-KW"/>
</dbReference>